<organism evidence="1 2">
    <name type="scientific">Nocardioides baekrokdamisoli</name>
    <dbReference type="NCBI Taxonomy" id="1804624"/>
    <lineage>
        <taxon>Bacteria</taxon>
        <taxon>Bacillati</taxon>
        <taxon>Actinomycetota</taxon>
        <taxon>Actinomycetes</taxon>
        <taxon>Propionibacteriales</taxon>
        <taxon>Nocardioidaceae</taxon>
        <taxon>Nocardioides</taxon>
    </lineage>
</organism>
<name>A0A3G9IDD5_9ACTN</name>
<dbReference type="Pfam" id="PF11848">
    <property type="entry name" value="DUF3368"/>
    <property type="match status" value="1"/>
</dbReference>
<sequence length="183" mass="20048">MLDAAQWVTDTSVYTHLSRAGHIQILESLAPGGVLLVPDDVDVEIRAAQILHQNVIMPGSNSWTRVATLSEREVELQLSVKASLGGGPTEHLGECAVIACAQHRGLVALLDERRAIVQATARNVQSHDTLWLVVEAYATIFDYDRTRAEQVIDDLIATGMYLPIASGQSLFAWAYEQGYLPRP</sequence>
<reference evidence="1 2" key="1">
    <citation type="submission" date="2018-11" db="EMBL/GenBank/DDBJ databases">
        <title>Complete genome sequence of Nocardioides baekrokdamisoli strain KCTC 39748.</title>
        <authorList>
            <person name="Kang S.W."/>
            <person name="Lee K.C."/>
            <person name="Kim K.K."/>
            <person name="Kim J.S."/>
            <person name="Kim D.S."/>
            <person name="Ko S.H."/>
            <person name="Yang S.H."/>
            <person name="Shin Y.K."/>
            <person name="Lee J.S."/>
        </authorList>
    </citation>
    <scope>NUCLEOTIDE SEQUENCE [LARGE SCALE GENOMIC DNA]</scope>
    <source>
        <strain evidence="1 2">KCTC 39748</strain>
    </source>
</reference>
<accession>A0A3G9IDD5</accession>
<keyword evidence="2" id="KW-1185">Reference proteome</keyword>
<dbReference type="AlphaFoldDB" id="A0A3G9IDD5"/>
<gene>
    <name evidence="1" type="ORF">Back2_06530</name>
</gene>
<dbReference type="KEGG" id="nbe:Back2_06530"/>
<dbReference type="Proteomes" id="UP000271573">
    <property type="component" value="Chromosome"/>
</dbReference>
<protein>
    <recommendedName>
        <fullName evidence="3">DUF3368 domain-containing protein</fullName>
    </recommendedName>
</protein>
<evidence type="ECO:0000313" key="2">
    <source>
        <dbReference type="Proteomes" id="UP000271573"/>
    </source>
</evidence>
<evidence type="ECO:0000313" key="1">
    <source>
        <dbReference type="EMBL" id="BBH16366.1"/>
    </source>
</evidence>
<evidence type="ECO:0008006" key="3">
    <source>
        <dbReference type="Google" id="ProtNLM"/>
    </source>
</evidence>
<dbReference type="EMBL" id="AP019307">
    <property type="protein sequence ID" value="BBH16366.1"/>
    <property type="molecule type" value="Genomic_DNA"/>
</dbReference>
<dbReference type="InterPro" id="IPR021799">
    <property type="entry name" value="PIN-like_prokaryotic"/>
</dbReference>
<proteinExistence type="predicted"/>